<gene>
    <name evidence="1" type="ORF">M378DRAFT_29621</name>
</gene>
<dbReference type="InParanoid" id="A0A0C2WEG2"/>
<accession>A0A0C2WEG2</accession>
<dbReference type="Proteomes" id="UP000054549">
    <property type="component" value="Unassembled WGS sequence"/>
</dbReference>
<dbReference type="HOGENOM" id="CLU_203411_0_0_1"/>
<protein>
    <recommendedName>
        <fullName evidence="3">Integrase zinc-binding domain-containing protein</fullName>
    </recommendedName>
</protein>
<sequence length="57" mass="6546">MVSDVEEFCRTCMTCSTSKPSNTRPMGLLKTLEVPRRPWQYIGIDFVGPLPESRNRN</sequence>
<reference evidence="1 2" key="1">
    <citation type="submission" date="2014-04" db="EMBL/GenBank/DDBJ databases">
        <title>Evolutionary Origins and Diversification of the Mycorrhizal Mutualists.</title>
        <authorList>
            <consortium name="DOE Joint Genome Institute"/>
            <consortium name="Mycorrhizal Genomics Consortium"/>
            <person name="Kohler A."/>
            <person name="Kuo A."/>
            <person name="Nagy L.G."/>
            <person name="Floudas D."/>
            <person name="Copeland A."/>
            <person name="Barry K.W."/>
            <person name="Cichocki N."/>
            <person name="Veneault-Fourrey C."/>
            <person name="LaButti K."/>
            <person name="Lindquist E.A."/>
            <person name="Lipzen A."/>
            <person name="Lundell T."/>
            <person name="Morin E."/>
            <person name="Murat C."/>
            <person name="Riley R."/>
            <person name="Ohm R."/>
            <person name="Sun H."/>
            <person name="Tunlid A."/>
            <person name="Henrissat B."/>
            <person name="Grigoriev I.V."/>
            <person name="Hibbett D.S."/>
            <person name="Martin F."/>
        </authorList>
    </citation>
    <scope>NUCLEOTIDE SEQUENCE [LARGE SCALE GENOMIC DNA]</scope>
    <source>
        <strain evidence="1 2">Koide BX008</strain>
    </source>
</reference>
<feature type="non-terminal residue" evidence="1">
    <location>
        <position position="57"/>
    </location>
</feature>
<keyword evidence="2" id="KW-1185">Reference proteome</keyword>
<dbReference type="AlphaFoldDB" id="A0A0C2WEG2"/>
<evidence type="ECO:0008006" key="3">
    <source>
        <dbReference type="Google" id="ProtNLM"/>
    </source>
</evidence>
<name>A0A0C2WEG2_AMAMK</name>
<organism evidence="1 2">
    <name type="scientific">Amanita muscaria (strain Koide BX008)</name>
    <dbReference type="NCBI Taxonomy" id="946122"/>
    <lineage>
        <taxon>Eukaryota</taxon>
        <taxon>Fungi</taxon>
        <taxon>Dikarya</taxon>
        <taxon>Basidiomycota</taxon>
        <taxon>Agaricomycotina</taxon>
        <taxon>Agaricomycetes</taxon>
        <taxon>Agaricomycetidae</taxon>
        <taxon>Agaricales</taxon>
        <taxon>Pluteineae</taxon>
        <taxon>Amanitaceae</taxon>
        <taxon>Amanita</taxon>
    </lineage>
</organism>
<evidence type="ECO:0000313" key="1">
    <source>
        <dbReference type="EMBL" id="KIL54961.1"/>
    </source>
</evidence>
<proteinExistence type="predicted"/>
<dbReference type="EMBL" id="KN818592">
    <property type="protein sequence ID" value="KIL54961.1"/>
    <property type="molecule type" value="Genomic_DNA"/>
</dbReference>
<dbReference type="OrthoDB" id="3256826at2759"/>
<dbReference type="STRING" id="946122.A0A0C2WEG2"/>
<evidence type="ECO:0000313" key="2">
    <source>
        <dbReference type="Proteomes" id="UP000054549"/>
    </source>
</evidence>